<feature type="domain" description="SAICAR synthetase/ADE2 N-terminal" evidence="9">
    <location>
        <begin position="21"/>
        <end position="264"/>
    </location>
</feature>
<dbReference type="NCBIfam" id="TIGR00081">
    <property type="entry name" value="purC"/>
    <property type="match status" value="1"/>
</dbReference>
<organism evidence="10 11">
    <name type="scientific">Oligosphaera ethanolica</name>
    <dbReference type="NCBI Taxonomy" id="760260"/>
    <lineage>
        <taxon>Bacteria</taxon>
        <taxon>Pseudomonadati</taxon>
        <taxon>Lentisphaerota</taxon>
        <taxon>Oligosphaeria</taxon>
        <taxon>Oligosphaerales</taxon>
        <taxon>Oligosphaeraceae</taxon>
        <taxon>Oligosphaera</taxon>
    </lineage>
</organism>
<reference evidence="10" key="1">
    <citation type="submission" date="2023-07" db="EMBL/GenBank/DDBJ databases">
        <title>Genomic Encyclopedia of Type Strains, Phase IV (KMG-IV): sequencing the most valuable type-strain genomes for metagenomic binning, comparative biology and taxonomic classification.</title>
        <authorList>
            <person name="Goeker M."/>
        </authorList>
    </citation>
    <scope>NUCLEOTIDE SEQUENCE</scope>
    <source>
        <strain evidence="10">DSM 24202</strain>
    </source>
</reference>
<proteinExistence type="inferred from homology"/>
<comment type="similarity">
    <text evidence="2 8">Belongs to the SAICAR synthetase family.</text>
</comment>
<accession>A0AAE3VEP9</accession>
<dbReference type="PROSITE" id="PS01057">
    <property type="entry name" value="SAICAR_SYNTHETASE_1"/>
    <property type="match status" value="1"/>
</dbReference>
<evidence type="ECO:0000256" key="2">
    <source>
        <dbReference type="ARBA" id="ARBA00010190"/>
    </source>
</evidence>
<dbReference type="Gene3D" id="3.30.470.20">
    <property type="entry name" value="ATP-grasp fold, B domain"/>
    <property type="match status" value="1"/>
</dbReference>
<sequence length="296" mass="32888">MKYDENRALLATEIPGLTSPQRGKVRDVYDLGDKLLFVATDRISAFDCVMPNGIPDKGKVLTQLSLFWFDFFADTPNHLITADVDDFPPTLAAAKDDLRDRAMLVKKLRIVPVECVVRGYLAGSGWKEYQQQGTVCGTPLRAGYANCERLDQPIFTPTTKESSGHDMPISFAELSDKVGADLAQQLQDMALDLYLQAADYALTRDIIIADTKFEFGLDENGVLTLADEVLTPDSSRFWPAASYQPGQNPPSLDKQFVRDWLDGVGFNHQPPAPKLPADVVTQTREKYLTALEQLRA</sequence>
<dbReference type="AlphaFoldDB" id="A0AAE3VEP9"/>
<dbReference type="InterPro" id="IPR028923">
    <property type="entry name" value="SAICAR_synt/ADE2_N"/>
</dbReference>
<gene>
    <name evidence="8" type="primary">purC</name>
    <name evidence="10" type="ORF">J3R75_001235</name>
</gene>
<dbReference type="GO" id="GO:0005737">
    <property type="term" value="C:cytoplasm"/>
    <property type="evidence" value="ECO:0007669"/>
    <property type="project" value="TreeGrafter"/>
</dbReference>
<dbReference type="PANTHER" id="PTHR43700">
    <property type="entry name" value="PHOSPHORIBOSYLAMINOIMIDAZOLE-SUCCINOCARBOXAMIDE SYNTHASE"/>
    <property type="match status" value="1"/>
</dbReference>
<keyword evidence="5 8" id="KW-0658">Purine biosynthesis</keyword>
<evidence type="ECO:0000256" key="8">
    <source>
        <dbReference type="HAMAP-Rule" id="MF_00137"/>
    </source>
</evidence>
<comment type="catalytic activity">
    <reaction evidence="7 8">
        <text>5-amino-1-(5-phospho-D-ribosyl)imidazole-4-carboxylate + L-aspartate + ATP = (2S)-2-[5-amino-1-(5-phospho-beta-D-ribosyl)imidazole-4-carboxamido]succinate + ADP + phosphate + 2 H(+)</text>
        <dbReference type="Rhea" id="RHEA:22628"/>
        <dbReference type="ChEBI" id="CHEBI:15378"/>
        <dbReference type="ChEBI" id="CHEBI:29991"/>
        <dbReference type="ChEBI" id="CHEBI:30616"/>
        <dbReference type="ChEBI" id="CHEBI:43474"/>
        <dbReference type="ChEBI" id="CHEBI:58443"/>
        <dbReference type="ChEBI" id="CHEBI:77657"/>
        <dbReference type="ChEBI" id="CHEBI:456216"/>
        <dbReference type="EC" id="6.3.2.6"/>
    </reaction>
</comment>
<evidence type="ECO:0000256" key="5">
    <source>
        <dbReference type="ARBA" id="ARBA00022755"/>
    </source>
</evidence>
<dbReference type="PROSITE" id="PS01058">
    <property type="entry name" value="SAICAR_SYNTHETASE_2"/>
    <property type="match status" value="1"/>
</dbReference>
<dbReference type="EMBL" id="JAUSVL010000001">
    <property type="protein sequence ID" value="MDQ0289128.1"/>
    <property type="molecule type" value="Genomic_DNA"/>
</dbReference>
<dbReference type="Gene3D" id="3.30.200.20">
    <property type="entry name" value="Phosphorylase Kinase, domain 1"/>
    <property type="match status" value="1"/>
</dbReference>
<dbReference type="GO" id="GO:0005524">
    <property type="term" value="F:ATP binding"/>
    <property type="evidence" value="ECO:0007669"/>
    <property type="project" value="UniProtKB-KW"/>
</dbReference>
<name>A0AAE3VEP9_9BACT</name>
<keyword evidence="3 8" id="KW-0436">Ligase</keyword>
<evidence type="ECO:0000259" key="9">
    <source>
        <dbReference type="Pfam" id="PF01259"/>
    </source>
</evidence>
<comment type="pathway">
    <text evidence="1 8">Purine metabolism; IMP biosynthesis via de novo pathway; 5-amino-1-(5-phospho-D-ribosyl)imidazole-4-carboxamide from 5-amino-1-(5-phospho-D-ribosyl)imidazole-4-carboxylate: step 1/2.</text>
</comment>
<dbReference type="NCBIfam" id="NF010568">
    <property type="entry name" value="PRK13961.1"/>
    <property type="match status" value="1"/>
</dbReference>
<evidence type="ECO:0000256" key="4">
    <source>
        <dbReference type="ARBA" id="ARBA00022741"/>
    </source>
</evidence>
<keyword evidence="4 8" id="KW-0547">Nucleotide-binding</keyword>
<evidence type="ECO:0000313" key="10">
    <source>
        <dbReference type="EMBL" id="MDQ0289128.1"/>
    </source>
</evidence>
<dbReference type="PANTHER" id="PTHR43700:SF1">
    <property type="entry name" value="PHOSPHORIBOSYLAMINOIMIDAZOLE-SUCCINOCARBOXAMIDE SYNTHASE"/>
    <property type="match status" value="1"/>
</dbReference>
<dbReference type="Pfam" id="PF01259">
    <property type="entry name" value="SAICAR_synt"/>
    <property type="match status" value="1"/>
</dbReference>
<evidence type="ECO:0000256" key="3">
    <source>
        <dbReference type="ARBA" id="ARBA00022598"/>
    </source>
</evidence>
<keyword evidence="6 8" id="KW-0067">ATP-binding</keyword>
<evidence type="ECO:0000256" key="6">
    <source>
        <dbReference type="ARBA" id="ARBA00022840"/>
    </source>
</evidence>
<dbReference type="GO" id="GO:0004639">
    <property type="term" value="F:phosphoribosylaminoimidazolesuccinocarboxamide synthase activity"/>
    <property type="evidence" value="ECO:0007669"/>
    <property type="project" value="UniProtKB-UniRule"/>
</dbReference>
<dbReference type="InterPro" id="IPR018236">
    <property type="entry name" value="SAICAR_synthetase_CS"/>
</dbReference>
<dbReference type="GO" id="GO:0006189">
    <property type="term" value="P:'de novo' IMP biosynthetic process"/>
    <property type="evidence" value="ECO:0007669"/>
    <property type="project" value="UniProtKB-UniRule"/>
</dbReference>
<dbReference type="HAMAP" id="MF_00137">
    <property type="entry name" value="SAICAR_synth"/>
    <property type="match status" value="1"/>
</dbReference>
<dbReference type="RefSeq" id="WP_307260464.1">
    <property type="nucleotide sequence ID" value="NZ_JAUSVL010000001.1"/>
</dbReference>
<dbReference type="CDD" id="cd01414">
    <property type="entry name" value="SAICAR_synt_Sc"/>
    <property type="match status" value="1"/>
</dbReference>
<keyword evidence="11" id="KW-1185">Reference proteome</keyword>
<dbReference type="SUPFAM" id="SSF56104">
    <property type="entry name" value="SAICAR synthase-like"/>
    <property type="match status" value="1"/>
</dbReference>
<comment type="caution">
    <text evidence="10">The sequence shown here is derived from an EMBL/GenBank/DDBJ whole genome shotgun (WGS) entry which is preliminary data.</text>
</comment>
<evidence type="ECO:0000256" key="7">
    <source>
        <dbReference type="ARBA" id="ARBA00048475"/>
    </source>
</evidence>
<evidence type="ECO:0000256" key="1">
    <source>
        <dbReference type="ARBA" id="ARBA00004672"/>
    </source>
</evidence>
<dbReference type="FunFam" id="3.30.470.20:FF:000015">
    <property type="entry name" value="Phosphoribosylaminoimidazole-succinocarboxamide synthase"/>
    <property type="match status" value="1"/>
</dbReference>
<dbReference type="Proteomes" id="UP001238163">
    <property type="component" value="Unassembled WGS sequence"/>
</dbReference>
<dbReference type="InterPro" id="IPR001636">
    <property type="entry name" value="SAICAR_synth"/>
</dbReference>
<dbReference type="EC" id="6.3.2.6" evidence="8"/>
<evidence type="ECO:0000313" key="11">
    <source>
        <dbReference type="Proteomes" id="UP001238163"/>
    </source>
</evidence>
<protein>
    <recommendedName>
        <fullName evidence="8">Phosphoribosylaminoimidazole-succinocarboxamide synthase</fullName>
        <ecNumber evidence="8">6.3.2.6</ecNumber>
    </recommendedName>
    <alternativeName>
        <fullName evidence="8">SAICAR synthetase</fullName>
    </alternativeName>
</protein>